<geneLocation type="plasmid" evidence="2 3">
    <name>pCBJ</name>
</geneLocation>
<protein>
    <submittedName>
        <fullName evidence="2">Uncharacterized protein</fullName>
    </submittedName>
</protein>
<evidence type="ECO:0000313" key="3">
    <source>
        <dbReference type="Proteomes" id="UP000030635"/>
    </source>
</evidence>
<feature type="transmembrane region" description="Helical" evidence="1">
    <location>
        <begin position="6"/>
        <end position="26"/>
    </location>
</feature>
<dbReference type="KEGG" id="cbv:U729_3238"/>
<accession>A0A0A7G030</accession>
<dbReference type="Proteomes" id="UP000030635">
    <property type="component" value="Plasmid pCBJ"/>
</dbReference>
<keyword evidence="3" id="KW-1185">Reference proteome</keyword>
<reference evidence="2 3" key="1">
    <citation type="journal article" date="2015" name="Infect. Genet. Evol.">
        <title>Genomic sequences of six botulinum neurotoxin-producing strains representing three clostridial species illustrate the mobility and diversity of botulinum neurotoxin genes.</title>
        <authorList>
            <person name="Smith T.J."/>
            <person name="Hill K.K."/>
            <person name="Xie G."/>
            <person name="Foley B.T."/>
            <person name="Williamson C.H."/>
            <person name="Foster J.T."/>
            <person name="Johnson S.L."/>
            <person name="Chertkov O."/>
            <person name="Teshima H."/>
            <person name="Gibbons H.S."/>
            <person name="Johnsky L.A."/>
            <person name="Karavis M.A."/>
            <person name="Smith L.A."/>
        </authorList>
    </citation>
    <scope>NUCLEOTIDE SEQUENCE [LARGE SCALE GENOMIC DNA]</scope>
    <source>
        <strain evidence="2">Sullivan</strain>
        <plasmid evidence="3">Plasmid pCBJ</plasmid>
    </source>
</reference>
<sequence>MVISILTIIFQLIAIYLLGKLFIYLLPNWIKYIVNLLWFKKKKEEIYSYSLARSKFTDDSMKNNLNNSSPLKKEYKEIGDQYNNLRKLVQEGKISFRNKNN</sequence>
<keyword evidence="1" id="KW-1133">Transmembrane helix</keyword>
<organism evidence="2 3">
    <name type="scientific">Clostridium baratii str. Sullivan</name>
    <dbReference type="NCBI Taxonomy" id="1415775"/>
    <lineage>
        <taxon>Bacteria</taxon>
        <taxon>Bacillati</taxon>
        <taxon>Bacillota</taxon>
        <taxon>Clostridia</taxon>
        <taxon>Eubacteriales</taxon>
        <taxon>Clostridiaceae</taxon>
        <taxon>Clostridium</taxon>
    </lineage>
</organism>
<dbReference type="RefSeq" id="WP_040113786.1">
    <property type="nucleotide sequence ID" value="NZ_CP006906.1"/>
</dbReference>
<proteinExistence type="predicted"/>
<keyword evidence="1" id="KW-0812">Transmembrane</keyword>
<evidence type="ECO:0000256" key="1">
    <source>
        <dbReference type="SAM" id="Phobius"/>
    </source>
</evidence>
<gene>
    <name evidence="2" type="ORF">U729_3238</name>
</gene>
<name>A0A0A7G030_9CLOT</name>
<evidence type="ECO:0000313" key="2">
    <source>
        <dbReference type="EMBL" id="AIY85213.1"/>
    </source>
</evidence>
<dbReference type="AlphaFoldDB" id="A0A0A7G030"/>
<dbReference type="HOGENOM" id="CLU_2286544_0_0_9"/>
<dbReference type="EMBL" id="CP006906">
    <property type="protein sequence ID" value="AIY85213.1"/>
    <property type="molecule type" value="Genomic_DNA"/>
</dbReference>
<keyword evidence="2" id="KW-0614">Plasmid</keyword>
<keyword evidence="1" id="KW-0472">Membrane</keyword>